<dbReference type="Proteomes" id="UP000683925">
    <property type="component" value="Unassembled WGS sequence"/>
</dbReference>
<comment type="caution">
    <text evidence="2">The sequence shown here is derived from an EMBL/GenBank/DDBJ whole genome shotgun (WGS) entry which is preliminary data.</text>
</comment>
<keyword evidence="1" id="KW-0472">Membrane</keyword>
<proteinExistence type="predicted"/>
<dbReference type="AlphaFoldDB" id="A0A8S1X8E0"/>
<evidence type="ECO:0000313" key="3">
    <source>
        <dbReference type="Proteomes" id="UP000683925"/>
    </source>
</evidence>
<keyword evidence="1" id="KW-0812">Transmembrane</keyword>
<evidence type="ECO:0000313" key="2">
    <source>
        <dbReference type="EMBL" id="CAD8196726.1"/>
    </source>
</evidence>
<feature type="transmembrane region" description="Helical" evidence="1">
    <location>
        <begin position="66"/>
        <end position="84"/>
    </location>
</feature>
<dbReference type="OrthoDB" id="424834at2759"/>
<protein>
    <submittedName>
        <fullName evidence="2">Uncharacterized protein</fullName>
    </submittedName>
</protein>
<accession>A0A8S1X8E0</accession>
<evidence type="ECO:0000256" key="1">
    <source>
        <dbReference type="SAM" id="Phobius"/>
    </source>
</evidence>
<dbReference type="EMBL" id="CAJJDP010000112">
    <property type="protein sequence ID" value="CAD8196726.1"/>
    <property type="molecule type" value="Genomic_DNA"/>
</dbReference>
<sequence length="87" mass="10251">MDIIIVINEALFVLFLNNSNAFLQVKMDLTKITKRVLMILYAFPALATLIVVFYSNKTNYRPMLKVFSIFIVIHYMFTLIDIQIRMQ</sequence>
<keyword evidence="3" id="KW-1185">Reference proteome</keyword>
<reference evidence="2" key="1">
    <citation type="submission" date="2021-01" db="EMBL/GenBank/DDBJ databases">
        <authorList>
            <consortium name="Genoscope - CEA"/>
            <person name="William W."/>
        </authorList>
    </citation>
    <scope>NUCLEOTIDE SEQUENCE</scope>
</reference>
<name>A0A8S1X8E0_PAROT</name>
<keyword evidence="1" id="KW-1133">Transmembrane helix</keyword>
<gene>
    <name evidence="2" type="ORF">POCTA_138.1.T1120150</name>
</gene>
<feature type="transmembrane region" description="Helical" evidence="1">
    <location>
        <begin position="36"/>
        <end position="54"/>
    </location>
</feature>
<organism evidence="2 3">
    <name type="scientific">Paramecium octaurelia</name>
    <dbReference type="NCBI Taxonomy" id="43137"/>
    <lineage>
        <taxon>Eukaryota</taxon>
        <taxon>Sar</taxon>
        <taxon>Alveolata</taxon>
        <taxon>Ciliophora</taxon>
        <taxon>Intramacronucleata</taxon>
        <taxon>Oligohymenophorea</taxon>
        <taxon>Peniculida</taxon>
        <taxon>Parameciidae</taxon>
        <taxon>Paramecium</taxon>
    </lineage>
</organism>